<protein>
    <submittedName>
        <fullName evidence="1">Uncharacterized protein</fullName>
    </submittedName>
</protein>
<proteinExistence type="predicted"/>
<evidence type="ECO:0000313" key="1">
    <source>
        <dbReference type="EMBL" id="KAF7845614.1"/>
    </source>
</evidence>
<dbReference type="EMBL" id="JAAIUW010000001">
    <property type="protein sequence ID" value="KAF7845614.1"/>
    <property type="molecule type" value="Genomic_DNA"/>
</dbReference>
<dbReference type="Proteomes" id="UP000634136">
    <property type="component" value="Unassembled WGS sequence"/>
</dbReference>
<reference evidence="1" key="1">
    <citation type="submission" date="2020-09" db="EMBL/GenBank/DDBJ databases">
        <title>Genome-Enabled Discovery of Anthraquinone Biosynthesis in Senna tora.</title>
        <authorList>
            <person name="Kang S.-H."/>
            <person name="Pandey R.P."/>
            <person name="Lee C.-M."/>
            <person name="Sim J.-S."/>
            <person name="Jeong J.-T."/>
            <person name="Choi B.-S."/>
            <person name="Jung M."/>
            <person name="Ginzburg D."/>
            <person name="Zhao K."/>
            <person name="Won S.Y."/>
            <person name="Oh T.-J."/>
            <person name="Yu Y."/>
            <person name="Kim N.-H."/>
            <person name="Lee O.R."/>
            <person name="Lee T.-H."/>
            <person name="Bashyal P."/>
            <person name="Kim T.-S."/>
            <person name="Lee W.-H."/>
            <person name="Kawkins C."/>
            <person name="Kim C.-K."/>
            <person name="Kim J.S."/>
            <person name="Ahn B.O."/>
            <person name="Rhee S.Y."/>
            <person name="Sohng J.K."/>
        </authorList>
    </citation>
    <scope>NUCLEOTIDE SEQUENCE</scope>
    <source>
        <tissue evidence="1">Leaf</tissue>
    </source>
</reference>
<comment type="caution">
    <text evidence="1">The sequence shown here is derived from an EMBL/GenBank/DDBJ whole genome shotgun (WGS) entry which is preliminary data.</text>
</comment>
<evidence type="ECO:0000313" key="2">
    <source>
        <dbReference type="Proteomes" id="UP000634136"/>
    </source>
</evidence>
<keyword evidence="2" id="KW-1185">Reference proteome</keyword>
<sequence length="198" mass="21514">MDFTMNLFVRPWASNMRKRGGNPQIWNWRVGGWAIWCEPFVVHVAVFSRGRQRESPAPEASLCQVTHGPNGAFEVVRCAERRECECKWWWGGEIEVQEEAVLACGGDDVDEFIVAWGGGIPGGVADGGIVALFPEKRHHEVPVAVGNVGNTNTTLVHLTTSSITILLSSSSECWLPLLATSLALASSSRGSVIREGGI</sequence>
<gene>
    <name evidence="1" type="ORF">G2W53_002519</name>
</gene>
<organism evidence="1 2">
    <name type="scientific">Senna tora</name>
    <dbReference type="NCBI Taxonomy" id="362788"/>
    <lineage>
        <taxon>Eukaryota</taxon>
        <taxon>Viridiplantae</taxon>
        <taxon>Streptophyta</taxon>
        <taxon>Embryophyta</taxon>
        <taxon>Tracheophyta</taxon>
        <taxon>Spermatophyta</taxon>
        <taxon>Magnoliopsida</taxon>
        <taxon>eudicotyledons</taxon>
        <taxon>Gunneridae</taxon>
        <taxon>Pentapetalae</taxon>
        <taxon>rosids</taxon>
        <taxon>fabids</taxon>
        <taxon>Fabales</taxon>
        <taxon>Fabaceae</taxon>
        <taxon>Caesalpinioideae</taxon>
        <taxon>Cassia clade</taxon>
        <taxon>Senna</taxon>
    </lineage>
</organism>
<accession>A0A834XK13</accession>
<name>A0A834XK13_9FABA</name>
<dbReference type="AlphaFoldDB" id="A0A834XK13"/>